<keyword evidence="2" id="KW-1185">Reference proteome</keyword>
<sequence length="119" mass="12488">MGVGSAAREAALGAPPRVYTRAMIGAATLVPPYTTQPLPPWVWWTATPVSGSATAGTSAMVRSAQPVSFCQVGLASHLEQPGPVPFHTASVQPRVLEAVLRVVPPTAVTWREAVGYWAL</sequence>
<protein>
    <submittedName>
        <fullName evidence="1">Uncharacterized protein</fullName>
    </submittedName>
</protein>
<evidence type="ECO:0000313" key="1">
    <source>
        <dbReference type="EMBL" id="KIQ64664.1"/>
    </source>
</evidence>
<reference evidence="1 2" key="1">
    <citation type="submission" date="2015-02" db="EMBL/GenBank/DDBJ databases">
        <title>Draft genome sequence of Kitasatospora griseola MF730-N6, a bafilomycin, terpentecin and satosporin producer.</title>
        <authorList>
            <person name="Arens J.C."/>
            <person name="Haltli B."/>
            <person name="Kerr R.G."/>
        </authorList>
    </citation>
    <scope>NUCLEOTIDE SEQUENCE [LARGE SCALE GENOMIC DNA]</scope>
    <source>
        <strain evidence="1 2">MF730-N6</strain>
    </source>
</reference>
<evidence type="ECO:0000313" key="2">
    <source>
        <dbReference type="Proteomes" id="UP000032066"/>
    </source>
</evidence>
<comment type="caution">
    <text evidence="1">The sequence shown here is derived from an EMBL/GenBank/DDBJ whole genome shotgun (WGS) entry which is preliminary data.</text>
</comment>
<name>A0A0D0PQ76_KITGR</name>
<proteinExistence type="predicted"/>
<dbReference type="Proteomes" id="UP000032066">
    <property type="component" value="Unassembled WGS sequence"/>
</dbReference>
<organism evidence="1 2">
    <name type="scientific">Kitasatospora griseola</name>
    <name type="common">Streptomyces griseolosporeus</name>
    <dbReference type="NCBI Taxonomy" id="2064"/>
    <lineage>
        <taxon>Bacteria</taxon>
        <taxon>Bacillati</taxon>
        <taxon>Actinomycetota</taxon>
        <taxon>Actinomycetes</taxon>
        <taxon>Kitasatosporales</taxon>
        <taxon>Streptomycetaceae</taxon>
        <taxon>Kitasatospora</taxon>
    </lineage>
</organism>
<dbReference type="EMBL" id="JXZB01000002">
    <property type="protein sequence ID" value="KIQ64664.1"/>
    <property type="molecule type" value="Genomic_DNA"/>
</dbReference>
<accession>A0A0D0PQ76</accession>
<gene>
    <name evidence="1" type="ORF">TR51_10630</name>
</gene>
<dbReference type="AlphaFoldDB" id="A0A0D0PQ76"/>